<evidence type="ECO:0000313" key="2">
    <source>
        <dbReference type="EMBL" id="KUR73733.1"/>
    </source>
</evidence>
<organism evidence="2 3">
    <name type="scientific">Novosphingobium fuchskuhlense</name>
    <dbReference type="NCBI Taxonomy" id="1117702"/>
    <lineage>
        <taxon>Bacteria</taxon>
        <taxon>Pseudomonadati</taxon>
        <taxon>Pseudomonadota</taxon>
        <taxon>Alphaproteobacteria</taxon>
        <taxon>Sphingomonadales</taxon>
        <taxon>Sphingomonadaceae</taxon>
        <taxon>Novosphingobium</taxon>
    </lineage>
</organism>
<comment type="caution">
    <text evidence="2">The sequence shown here is derived from an EMBL/GenBank/DDBJ whole genome shotgun (WGS) entry which is preliminary data.</text>
</comment>
<dbReference type="OrthoDB" id="7429203at2"/>
<protein>
    <submittedName>
        <fullName evidence="2">Uncharacterized protein</fullName>
    </submittedName>
</protein>
<keyword evidence="3" id="KW-1185">Reference proteome</keyword>
<gene>
    <name evidence="2" type="ORF">AQZ52_01865</name>
</gene>
<dbReference type="AlphaFoldDB" id="A0A117UZJ0"/>
<accession>A0A117UZJ0</accession>
<proteinExistence type="predicted"/>
<name>A0A117UZJ0_9SPHN</name>
<feature type="region of interest" description="Disordered" evidence="1">
    <location>
        <begin position="54"/>
        <end position="85"/>
    </location>
</feature>
<evidence type="ECO:0000313" key="3">
    <source>
        <dbReference type="Proteomes" id="UP000058012"/>
    </source>
</evidence>
<sequence>MTGAWSLRAAHAALALLPAVLCLGGCQKDTDPGPGGVTVGEARALDEAAEMLEKRPAPPLTDATVPADLATIPASQAAAEPSGKP</sequence>
<evidence type="ECO:0000256" key="1">
    <source>
        <dbReference type="SAM" id="MobiDB-lite"/>
    </source>
</evidence>
<dbReference type="STRING" id="1117702.AQZ52_01865"/>
<dbReference type="EMBL" id="LLZS01000001">
    <property type="protein sequence ID" value="KUR73733.1"/>
    <property type="molecule type" value="Genomic_DNA"/>
</dbReference>
<dbReference type="RefSeq" id="WP_067906249.1">
    <property type="nucleotide sequence ID" value="NZ_KQ954244.1"/>
</dbReference>
<dbReference type="Proteomes" id="UP000058012">
    <property type="component" value="Unassembled WGS sequence"/>
</dbReference>
<reference evidence="2 3" key="1">
    <citation type="submission" date="2015-10" db="EMBL/GenBank/DDBJ databases">
        <title>Draft genome sequence of Novosphingobium fuchskuhlense DSM 25065 isolated from a surface water sample of the southwest basin of Lake Grosse Fuchskuhle.</title>
        <authorList>
            <person name="Ruckert C."/>
            <person name="Winkler A."/>
            <person name="Glaeser J."/>
            <person name="Grossart H.-P."/>
            <person name="Kalinowski J."/>
            <person name="Glaeser S."/>
        </authorList>
    </citation>
    <scope>NUCLEOTIDE SEQUENCE [LARGE SCALE GENOMIC DNA]</scope>
    <source>
        <strain evidence="2 3">FNE08-7</strain>
    </source>
</reference>